<keyword evidence="2" id="KW-1185">Reference proteome</keyword>
<evidence type="ECO:0008006" key="3">
    <source>
        <dbReference type="Google" id="ProtNLM"/>
    </source>
</evidence>
<organism evidence="1 2">
    <name type="scientific">Dendrobium thyrsiflorum</name>
    <name type="common">Pinecone-like raceme dendrobium</name>
    <name type="synonym">Orchid</name>
    <dbReference type="NCBI Taxonomy" id="117978"/>
    <lineage>
        <taxon>Eukaryota</taxon>
        <taxon>Viridiplantae</taxon>
        <taxon>Streptophyta</taxon>
        <taxon>Embryophyta</taxon>
        <taxon>Tracheophyta</taxon>
        <taxon>Spermatophyta</taxon>
        <taxon>Magnoliopsida</taxon>
        <taxon>Liliopsida</taxon>
        <taxon>Asparagales</taxon>
        <taxon>Orchidaceae</taxon>
        <taxon>Epidendroideae</taxon>
        <taxon>Malaxideae</taxon>
        <taxon>Dendrobiinae</taxon>
        <taxon>Dendrobium</taxon>
    </lineage>
</organism>
<comment type="caution">
    <text evidence="1">The sequence shown here is derived from an EMBL/GenBank/DDBJ whole genome shotgun (WGS) entry which is preliminary data.</text>
</comment>
<protein>
    <recommendedName>
        <fullName evidence="3">Secreted protein</fullName>
    </recommendedName>
</protein>
<name>A0ABD0U592_DENTH</name>
<dbReference type="AlphaFoldDB" id="A0ABD0U592"/>
<proteinExistence type="predicted"/>
<sequence>MVGLVARLIWYYIWVIALHSSVTRIDTAYLSRTCCKSRTSCLKTHQASVYWSNIPRQVFLTSDDDVNLSTSSWMVFGQPEENSNLKTN</sequence>
<gene>
    <name evidence="1" type="ORF">M5K25_021855</name>
</gene>
<dbReference type="Proteomes" id="UP001552299">
    <property type="component" value="Unassembled WGS sequence"/>
</dbReference>
<evidence type="ECO:0000313" key="2">
    <source>
        <dbReference type="Proteomes" id="UP001552299"/>
    </source>
</evidence>
<accession>A0ABD0U592</accession>
<dbReference type="EMBL" id="JANQDX010000017">
    <property type="protein sequence ID" value="KAL0907443.1"/>
    <property type="molecule type" value="Genomic_DNA"/>
</dbReference>
<reference evidence="1 2" key="1">
    <citation type="journal article" date="2024" name="Plant Biotechnol. J.">
        <title>Dendrobium thyrsiflorum genome and its molecular insights into genes involved in important horticultural traits.</title>
        <authorList>
            <person name="Chen B."/>
            <person name="Wang J.Y."/>
            <person name="Zheng P.J."/>
            <person name="Li K.L."/>
            <person name="Liang Y.M."/>
            <person name="Chen X.F."/>
            <person name="Zhang C."/>
            <person name="Zhao X."/>
            <person name="He X."/>
            <person name="Zhang G.Q."/>
            <person name="Liu Z.J."/>
            <person name="Xu Q."/>
        </authorList>
    </citation>
    <scope>NUCLEOTIDE SEQUENCE [LARGE SCALE GENOMIC DNA]</scope>
    <source>
        <strain evidence="1">GZMU011</strain>
    </source>
</reference>
<evidence type="ECO:0000313" key="1">
    <source>
        <dbReference type="EMBL" id="KAL0907443.1"/>
    </source>
</evidence>